<evidence type="ECO:0000313" key="2">
    <source>
        <dbReference type="Proteomes" id="UP000009081"/>
    </source>
</evidence>
<dbReference type="EMBL" id="CP001511">
    <property type="protein sequence ID" value="ACS43961.1"/>
    <property type="molecule type" value="Genomic_DNA"/>
</dbReference>
<protein>
    <submittedName>
        <fullName evidence="1">Uncharacterized protein</fullName>
    </submittedName>
</protein>
<evidence type="ECO:0000313" key="1">
    <source>
        <dbReference type="EMBL" id="ACS43961.1"/>
    </source>
</evidence>
<dbReference type="OrthoDB" id="8020684at2"/>
<dbReference type="AlphaFoldDB" id="C5B679"/>
<dbReference type="Proteomes" id="UP000009081">
    <property type="component" value="Plasmid megaplasmid"/>
</dbReference>
<dbReference type="KEGG" id="mea:Mex_2p1205"/>
<sequence>MNPAPSINLLDQEQRRNGWLYVDSVPTLLHEEIAIFERLLAPFERGTLSDDFGQSFDDRLTFSVKDVAQCIDCVRERLEVTHIRGGWM</sequence>
<organism evidence="1 2">
    <name type="scientific">Methylorubrum extorquens (strain ATCC 14718 / DSM 1338 / JCM 2805 / NCIMB 9133 / AM1)</name>
    <name type="common">Methylobacterium extorquens</name>
    <dbReference type="NCBI Taxonomy" id="272630"/>
    <lineage>
        <taxon>Bacteria</taxon>
        <taxon>Pseudomonadati</taxon>
        <taxon>Pseudomonadota</taxon>
        <taxon>Alphaproteobacteria</taxon>
        <taxon>Hyphomicrobiales</taxon>
        <taxon>Methylobacteriaceae</taxon>
        <taxon>Methylorubrum</taxon>
    </lineage>
</organism>
<dbReference type="HOGENOM" id="CLU_2465466_0_0_5"/>
<dbReference type="RefSeq" id="WP_003596075.1">
    <property type="nucleotide sequence ID" value="NC_012811.1"/>
</dbReference>
<keyword evidence="1" id="KW-0614">Plasmid</keyword>
<gene>
    <name evidence="1" type="ordered locus">MexAM1_META2p1205</name>
</gene>
<name>C5B679_METEA</name>
<proteinExistence type="predicted"/>
<accession>C5B679</accession>
<reference evidence="1 2" key="1">
    <citation type="journal article" date="2009" name="PLoS ONE">
        <title>Methylobacterium genome sequences: a reference blueprint to investigate microbial metabolism of C1 compounds from natural and industrial sources.</title>
        <authorList>
            <person name="Vuilleumier S."/>
            <person name="Chistoserdova L."/>
            <person name="Lee M.-C."/>
            <person name="Bringel F."/>
            <person name="Lajus A."/>
            <person name="Zhou Y."/>
            <person name="Gourion B."/>
            <person name="Barbe V."/>
            <person name="Chang J."/>
            <person name="Cruveiller S."/>
            <person name="Dossat C."/>
            <person name="Gillett W."/>
            <person name="Gruffaz C."/>
            <person name="Haugen E."/>
            <person name="Hourcade E."/>
            <person name="Levy R."/>
            <person name="Mangenot S."/>
            <person name="Muller E."/>
            <person name="Nadalig T."/>
            <person name="Pagni M."/>
            <person name="Penny C."/>
            <person name="Peyraud R."/>
            <person name="Robinson D.G."/>
            <person name="Roche D."/>
            <person name="Rouy Z."/>
            <person name="Saenampechek C."/>
            <person name="Salvignol G."/>
            <person name="Vallenet D."/>
            <person name="Wu Z."/>
            <person name="Marx C.J."/>
            <person name="Vorholt J.A."/>
            <person name="Olson M.V."/>
            <person name="Kaul R."/>
            <person name="Weissenbach J."/>
            <person name="Medigue C."/>
            <person name="Lidstrom M.E."/>
        </authorList>
    </citation>
    <scope>NUCLEOTIDE SEQUENCE [LARGE SCALE GENOMIC DNA]</scope>
    <source>
        <strain evidence="2">ATCC 14718 / DSM 1338 / JCM 2805 / NCIMB 9133 / AM1</strain>
    </source>
</reference>
<keyword evidence="2" id="KW-1185">Reference proteome</keyword>
<geneLocation type="plasmid" evidence="1 2">
    <name>megaplasmid</name>
</geneLocation>